<gene>
    <name evidence="1" type="ORF">HPB47_024647</name>
</gene>
<proteinExistence type="predicted"/>
<name>A0AC60Q499_IXOPE</name>
<protein>
    <submittedName>
        <fullName evidence="1">Uncharacterized protein</fullName>
    </submittedName>
</protein>
<dbReference type="EMBL" id="JABSTQ010009533">
    <property type="protein sequence ID" value="KAG0428361.1"/>
    <property type="molecule type" value="Genomic_DNA"/>
</dbReference>
<keyword evidence="2" id="KW-1185">Reference proteome</keyword>
<feature type="non-terminal residue" evidence="1">
    <location>
        <position position="1"/>
    </location>
</feature>
<evidence type="ECO:0000313" key="2">
    <source>
        <dbReference type="Proteomes" id="UP000805193"/>
    </source>
</evidence>
<accession>A0AC60Q499</accession>
<feature type="non-terminal residue" evidence="1">
    <location>
        <position position="575"/>
    </location>
</feature>
<organism evidence="1 2">
    <name type="scientific">Ixodes persulcatus</name>
    <name type="common">Taiga tick</name>
    <dbReference type="NCBI Taxonomy" id="34615"/>
    <lineage>
        <taxon>Eukaryota</taxon>
        <taxon>Metazoa</taxon>
        <taxon>Ecdysozoa</taxon>
        <taxon>Arthropoda</taxon>
        <taxon>Chelicerata</taxon>
        <taxon>Arachnida</taxon>
        <taxon>Acari</taxon>
        <taxon>Parasitiformes</taxon>
        <taxon>Ixodida</taxon>
        <taxon>Ixodoidea</taxon>
        <taxon>Ixodidae</taxon>
        <taxon>Ixodinae</taxon>
        <taxon>Ixodes</taxon>
    </lineage>
</organism>
<comment type="caution">
    <text evidence="1">The sequence shown here is derived from an EMBL/GenBank/DDBJ whole genome shotgun (WGS) entry which is preliminary data.</text>
</comment>
<reference evidence="1 2" key="1">
    <citation type="journal article" date="2020" name="Cell">
        <title>Large-Scale Comparative Analyses of Tick Genomes Elucidate Their Genetic Diversity and Vector Capacities.</title>
        <authorList>
            <consortium name="Tick Genome and Microbiome Consortium (TIGMIC)"/>
            <person name="Jia N."/>
            <person name="Wang J."/>
            <person name="Shi W."/>
            <person name="Du L."/>
            <person name="Sun Y."/>
            <person name="Zhan W."/>
            <person name="Jiang J.F."/>
            <person name="Wang Q."/>
            <person name="Zhang B."/>
            <person name="Ji P."/>
            <person name="Bell-Sakyi L."/>
            <person name="Cui X.M."/>
            <person name="Yuan T.T."/>
            <person name="Jiang B.G."/>
            <person name="Yang W.F."/>
            <person name="Lam T.T."/>
            <person name="Chang Q.C."/>
            <person name="Ding S.J."/>
            <person name="Wang X.J."/>
            <person name="Zhu J.G."/>
            <person name="Ruan X.D."/>
            <person name="Zhao L."/>
            <person name="Wei J.T."/>
            <person name="Ye R.Z."/>
            <person name="Que T.C."/>
            <person name="Du C.H."/>
            <person name="Zhou Y.H."/>
            <person name="Cheng J.X."/>
            <person name="Dai P.F."/>
            <person name="Guo W.B."/>
            <person name="Han X.H."/>
            <person name="Huang E.J."/>
            <person name="Li L.F."/>
            <person name="Wei W."/>
            <person name="Gao Y.C."/>
            <person name="Liu J.Z."/>
            <person name="Shao H.Z."/>
            <person name="Wang X."/>
            <person name="Wang C.C."/>
            <person name="Yang T.C."/>
            <person name="Huo Q.B."/>
            <person name="Li W."/>
            <person name="Chen H.Y."/>
            <person name="Chen S.E."/>
            <person name="Zhou L.G."/>
            <person name="Ni X.B."/>
            <person name="Tian J.H."/>
            <person name="Sheng Y."/>
            <person name="Liu T."/>
            <person name="Pan Y.S."/>
            <person name="Xia L.Y."/>
            <person name="Li J."/>
            <person name="Zhao F."/>
            <person name="Cao W.C."/>
        </authorList>
    </citation>
    <scope>NUCLEOTIDE SEQUENCE [LARGE SCALE GENOMIC DNA]</scope>
    <source>
        <strain evidence="1">Iper-2018</strain>
    </source>
</reference>
<dbReference type="Proteomes" id="UP000805193">
    <property type="component" value="Unassembled WGS sequence"/>
</dbReference>
<sequence length="575" mass="66423">ARRMSSSSVDPRLSSSDKHARKLDQGRHKVAGAIETRPMETINVELAAEEATRALDLLLSNQFGEALKRMKPKCVVLQLISAFLLRAHERLLGEHGERTQSAHESMYHALGQSTIMFMQAVLTMDMSDIKAAQEAIRQGVDVCNRLRRRTSAVARMLLRPDYNAYSMEEIHAELCYAECLLENAILTFVEDQSLVTFIKGGLKIRSCYQSYKECMQMLATRNWETSKEKEHFESGLISQLPTRILKLLEFIGFSGNKVLGLRELEEGCMMQDYLRGPLCSIVLVAYHTFVLYILGLGDGDLELSERLVKGLLQKYPKGVLSLYFNARMHQVKGQIDNAINQYYEAIEAQNEWIPFHYICYWELLWCHSFKCDWDKAIDTADVLRKGCRWSKATYVYIEASCLYAKYKDGSTDLIDEVSNLLSNMPSRWYITTHKHTHIKHSDIKHTKFFDNGRRLTLPVVEIMYMWNSFPMIGRNEKLLLQILGLIENALPEVSREKEIDERYVDDFCLVMLLKGVCMRYMGHPLQAEECFLEVFKFQEQILEDTYLLPFAAAEMGFLSMQQQQYSKAKEWLDQA</sequence>
<evidence type="ECO:0000313" key="1">
    <source>
        <dbReference type="EMBL" id="KAG0428361.1"/>
    </source>
</evidence>